<dbReference type="InterPro" id="IPR014756">
    <property type="entry name" value="Ig_E-set"/>
</dbReference>
<evidence type="ECO:0000313" key="10">
    <source>
        <dbReference type="Proteomes" id="UP000002009"/>
    </source>
</evidence>
<dbReference type="GeneID" id="8244319"/>
<keyword evidence="10" id="KW-1185">Reference proteome</keyword>
<evidence type="ECO:0000256" key="5">
    <source>
        <dbReference type="SAM" id="Phobius"/>
    </source>
</evidence>
<dbReference type="InterPro" id="IPR009030">
    <property type="entry name" value="Growth_fac_rcpt_cys_sf"/>
</dbReference>
<feature type="domain" description="Tyrosine-protein kinase ephrin type A/B receptor-like" evidence="8">
    <location>
        <begin position="1253"/>
        <end position="1295"/>
    </location>
</feature>
<dbReference type="InterPro" id="IPR027643">
    <property type="entry name" value="Formin-like_plant"/>
</dbReference>
<dbReference type="InterPro" id="IPR003644">
    <property type="entry name" value="Calx_beta"/>
</dbReference>
<keyword evidence="3" id="KW-0106">Calcium</keyword>
<dbReference type="InterPro" id="IPR013783">
    <property type="entry name" value="Ig-like_fold"/>
</dbReference>
<feature type="region of interest" description="Disordered" evidence="4">
    <location>
        <begin position="780"/>
        <end position="815"/>
    </location>
</feature>
<keyword evidence="5" id="KW-1133">Transmembrane helix</keyword>
<dbReference type="InParanoid" id="C1E983"/>
<evidence type="ECO:0000256" key="2">
    <source>
        <dbReference type="ARBA" id="ARBA00022737"/>
    </source>
</evidence>
<dbReference type="Pfam" id="PF07699">
    <property type="entry name" value="Ephrin_rec_like"/>
    <property type="match status" value="2"/>
</dbReference>
<feature type="compositionally biased region" description="Pro residues" evidence="4">
    <location>
        <begin position="1399"/>
        <end position="1439"/>
    </location>
</feature>
<feature type="region of interest" description="Disordered" evidence="4">
    <location>
        <begin position="1465"/>
        <end position="1488"/>
    </location>
</feature>
<keyword evidence="5" id="KW-0812">Transmembrane</keyword>
<dbReference type="OrthoDB" id="413581at2759"/>
<feature type="domain" description="Calx-beta" evidence="7">
    <location>
        <begin position="672"/>
        <end position="725"/>
    </location>
</feature>
<dbReference type="Gene3D" id="2.10.50.10">
    <property type="entry name" value="Tumor Necrosis Factor Receptor, subunit A, domain 2"/>
    <property type="match status" value="2"/>
</dbReference>
<dbReference type="Pfam" id="PF01833">
    <property type="entry name" value="TIG"/>
    <property type="match status" value="1"/>
</dbReference>
<name>C1E983_MICCC</name>
<keyword evidence="1" id="KW-0732">Signal</keyword>
<feature type="domain" description="IPT/TIG" evidence="6">
    <location>
        <begin position="312"/>
        <end position="385"/>
    </location>
</feature>
<dbReference type="PANTHER" id="PTHR23213:SF368">
    <property type="entry name" value="HISTONE H3-K79 METHYLTRANSFERASE"/>
    <property type="match status" value="1"/>
</dbReference>
<feature type="compositionally biased region" description="Pro residues" evidence="4">
    <location>
        <begin position="78"/>
        <end position="116"/>
    </location>
</feature>
<dbReference type="GO" id="GO:0045010">
    <property type="term" value="P:actin nucleation"/>
    <property type="evidence" value="ECO:0007669"/>
    <property type="project" value="InterPro"/>
</dbReference>
<dbReference type="Gene3D" id="2.60.40.10">
    <property type="entry name" value="Immunoglobulins"/>
    <property type="match status" value="1"/>
</dbReference>
<proteinExistence type="predicted"/>
<feature type="transmembrane region" description="Helical" evidence="5">
    <location>
        <begin position="1619"/>
        <end position="1638"/>
    </location>
</feature>
<dbReference type="GO" id="GO:0051015">
    <property type="term" value="F:actin filament binding"/>
    <property type="evidence" value="ECO:0007669"/>
    <property type="project" value="InterPro"/>
</dbReference>
<evidence type="ECO:0000259" key="8">
    <source>
        <dbReference type="Pfam" id="PF07699"/>
    </source>
</evidence>
<organism evidence="9 10">
    <name type="scientific">Micromonas commoda (strain RCC299 / NOUM17 / CCMP2709)</name>
    <name type="common">Picoplanktonic green alga</name>
    <dbReference type="NCBI Taxonomy" id="296587"/>
    <lineage>
        <taxon>Eukaryota</taxon>
        <taxon>Viridiplantae</taxon>
        <taxon>Chlorophyta</taxon>
        <taxon>Mamiellophyceae</taxon>
        <taxon>Mamiellales</taxon>
        <taxon>Mamiellaceae</taxon>
        <taxon>Micromonas</taxon>
    </lineage>
</organism>
<feature type="domain" description="Tyrosine-protein kinase ephrin type A/B receptor-like" evidence="8">
    <location>
        <begin position="1208"/>
        <end position="1250"/>
    </location>
</feature>
<evidence type="ECO:0000259" key="6">
    <source>
        <dbReference type="Pfam" id="PF01833"/>
    </source>
</evidence>
<dbReference type="InterPro" id="IPR002909">
    <property type="entry name" value="IPT_dom"/>
</dbReference>
<keyword evidence="5" id="KW-0472">Membrane</keyword>
<dbReference type="SUPFAM" id="SSF57184">
    <property type="entry name" value="Growth factor receptor domain"/>
    <property type="match status" value="1"/>
</dbReference>
<feature type="region of interest" description="Disordered" evidence="4">
    <location>
        <begin position="1701"/>
        <end position="1724"/>
    </location>
</feature>
<keyword evidence="2" id="KW-0677">Repeat</keyword>
<feature type="compositionally biased region" description="Low complexity" evidence="4">
    <location>
        <begin position="1440"/>
        <end position="1453"/>
    </location>
</feature>
<gene>
    <name evidence="9" type="ORF">MICPUN_59639</name>
</gene>
<dbReference type="CDD" id="cd00603">
    <property type="entry name" value="IPT_PCSR"/>
    <property type="match status" value="1"/>
</dbReference>
<dbReference type="SUPFAM" id="SSF81296">
    <property type="entry name" value="E set domains"/>
    <property type="match status" value="1"/>
</dbReference>
<dbReference type="PANTHER" id="PTHR23213">
    <property type="entry name" value="FORMIN-RELATED"/>
    <property type="match status" value="1"/>
</dbReference>
<dbReference type="GO" id="GO:0007154">
    <property type="term" value="P:cell communication"/>
    <property type="evidence" value="ECO:0007669"/>
    <property type="project" value="InterPro"/>
</dbReference>
<dbReference type="SUPFAM" id="SSF141072">
    <property type="entry name" value="CalX-like"/>
    <property type="match status" value="2"/>
</dbReference>
<feature type="region of interest" description="Disordered" evidence="4">
    <location>
        <begin position="75"/>
        <end position="122"/>
    </location>
</feature>
<feature type="compositionally biased region" description="Polar residues" evidence="4">
    <location>
        <begin position="1710"/>
        <end position="1724"/>
    </location>
</feature>
<dbReference type="InterPro" id="IPR038081">
    <property type="entry name" value="CalX-like_sf"/>
</dbReference>
<evidence type="ECO:0000256" key="1">
    <source>
        <dbReference type="ARBA" id="ARBA00022729"/>
    </source>
</evidence>
<feature type="region of interest" description="Disordered" evidence="4">
    <location>
        <begin position="1391"/>
        <end position="1453"/>
    </location>
</feature>
<evidence type="ECO:0000256" key="3">
    <source>
        <dbReference type="ARBA" id="ARBA00022837"/>
    </source>
</evidence>
<evidence type="ECO:0008006" key="11">
    <source>
        <dbReference type="Google" id="ProtNLM"/>
    </source>
</evidence>
<dbReference type="eggNOG" id="ENOG502SBM5">
    <property type="taxonomic scope" value="Eukaryota"/>
</dbReference>
<dbReference type="RefSeq" id="XP_002503378.1">
    <property type="nucleotide sequence ID" value="XM_002503332.1"/>
</dbReference>
<dbReference type="Proteomes" id="UP000002009">
    <property type="component" value="Chromosome 6"/>
</dbReference>
<reference evidence="9 10" key="1">
    <citation type="journal article" date="2009" name="Science">
        <title>Green evolution and dynamic adaptations revealed by genomes of the marine picoeukaryotes Micromonas.</title>
        <authorList>
            <person name="Worden A.Z."/>
            <person name="Lee J.H."/>
            <person name="Mock T."/>
            <person name="Rouze P."/>
            <person name="Simmons M.P."/>
            <person name="Aerts A.L."/>
            <person name="Allen A.E."/>
            <person name="Cuvelier M.L."/>
            <person name="Derelle E."/>
            <person name="Everett M.V."/>
            <person name="Foulon E."/>
            <person name="Grimwood J."/>
            <person name="Gundlach H."/>
            <person name="Henrissat B."/>
            <person name="Napoli C."/>
            <person name="McDonald S.M."/>
            <person name="Parker M.S."/>
            <person name="Rombauts S."/>
            <person name="Salamov A."/>
            <person name="Von Dassow P."/>
            <person name="Badger J.H."/>
            <person name="Coutinho P.M."/>
            <person name="Demir E."/>
            <person name="Dubchak I."/>
            <person name="Gentemann C."/>
            <person name="Eikrem W."/>
            <person name="Gready J.E."/>
            <person name="John U."/>
            <person name="Lanier W."/>
            <person name="Lindquist E.A."/>
            <person name="Lucas S."/>
            <person name="Mayer K.F."/>
            <person name="Moreau H."/>
            <person name="Not F."/>
            <person name="Otillar R."/>
            <person name="Panaud O."/>
            <person name="Pangilinan J."/>
            <person name="Paulsen I."/>
            <person name="Piegu B."/>
            <person name="Poliakov A."/>
            <person name="Robbens S."/>
            <person name="Schmutz J."/>
            <person name="Toulza E."/>
            <person name="Wyss T."/>
            <person name="Zelensky A."/>
            <person name="Zhou K."/>
            <person name="Armbrust E.V."/>
            <person name="Bhattacharya D."/>
            <person name="Goodenough U.W."/>
            <person name="Van de Peer Y."/>
            <person name="Grigoriev I.V."/>
        </authorList>
    </citation>
    <scope>NUCLEOTIDE SEQUENCE [LARGE SCALE GENOMIC DNA]</scope>
    <source>
        <strain evidence="10">RCC299 / NOUM17</strain>
    </source>
</reference>
<accession>C1E983</accession>
<feature type="region of interest" description="Disordered" evidence="4">
    <location>
        <begin position="1139"/>
        <end position="1203"/>
    </location>
</feature>
<sequence length="1724" mass="181976">MARRRFGRRRSGTCAPRRGEATRALALAIVLAMLGGPETRTMDEAERDGARAIGAGTTRSPVGLDWGFGRGATAQFIPYPPPSPVASPPPDAPPPPPSPHPPPPPPSPPPPPPTPTPTRHGEMLTANTDYLTADKCALANGSNVVTVTAKDAPAGNLTCRFVDFEIGHLLLSADELVISTKATYDAANAAAEQQLVDVGFVPDEAYKNNLSAFNAWTWATGNRTAAYANSLSATAFAEPVNATILSRVVQPEGHELVTATCVVPAGVGKVLTVGLVNDGGAEGFESLGNHFPLTESNVTQLSGNVRVRRMELTNVSPVSGPTTGNTLVTMTGKGFQSPMTCVFRRDSVPTVVAATVVSEAIATCVAPHGSSKVDVELTFTNDGCFLPFDFMYYNPPEVLVVSPSTGPRFGSVNITVYATNLYFLKTYPTYMKPRCALGMAGSGETGDAVAVLHGHISADGASVVCPTPHTSFGGGDHVVRVSFNDQQYAQPMSSASAVSTSFKAVGPTLVMSKSVYHVSEDSKEVNVSVELVGELNVLNVSVLVNVSFGGDSVLPGESEEEGYRPTTHAAAVYGGARWSDRDFAVPVRELRWAAGELGARHVTVQILNDRIYETALEALTLGLYNATNADVQGNRSTTVVTITDEDQALTLNVRPYTAVYRVPGGAPYAYIPVDVVGGENALPATVSYEVKGGTMTKDVMYESTTGTLTWEPHDRDTKTVRVTLMWNAIPLHGELTLGMTLTPVANARTLETETQGLTPPSATQALWVFGVPLGACPPGTRRTTSEGWIANDPPPPPPLPTSPPPPQPPPPNARDDAELQSLQVWVQPPRVRDEFGDFVTPAMERMGFSPEFRSGHYAYDVYLANGYVEFQARFRTRSKDAAVVTATATFVPVVKPGITDHLNLAGAGRRRRLLGRHLDATWTPPGRRLDAGSASSAESWTPWTPWTPLSSSSSSSFGRRMLQMGNEQIQDFTGVAVGTTRVVVNVSAATAGVYTAYVVDVHRASTASSNQVTTWKVFAGSPSRQTRTEAAFNATFAATSSDVVHRLATPLPYSITNLTAACVFAKSSDVLLATMALMPGDGSVPSSAPEIVEVDAAAVGQETASVLLTKYLPATETLTLRVLAKDGYSAREYRLLIEREAPPPPSPPPPSPPPPPPPPPPAPPPPNANPLPPPPPPSPPPSPPPPPPDAPPMPPPPLAPYATPVAPADSNECTHCPAGTFSDLQDVLSCTPCAAGSVTATTRSRSCERCQPGTYARTQGLTECAPCAFGTYAGDVGSVTCKMCPAVYGTTATGSSRCDVRTNLVPTEHPQVFYVSVTFGVWFSGVSSAASNGGIAAALGVEGTEHDAFVHVVKTDASRGFNVTAREAMLANVTVPGAKIFDAGWANYTGSEDDGSHMPPMPSPPLPPPPPAPPPLPPPPLAPLPPPLPGEVQTPPPAPAGTNATGNATDAAPASGRRLLRDAAGMDAAGGREKRQREGGGTGTRLHSDGAKVRLRVLTAAPADAFGDASVGGQLCREDVQCVAAAEVRVIVQATPVMPEGVHIGDEEVASLIADARTRTDAALANLVKSPTKFFTDSLNVLGPEVNVKLVGPILREEVVPPPEEEFKDFFDYVPIDPGSFFALCAFLIALVVLYPRIKKEAILQYKSWALRRTMRLVALGKAGYGVSGPEMRPMTRQSLSVLAAYKHDRRKSDLNRMWEKRTAPPKTLRSANNALGNQFGTGP</sequence>
<dbReference type="SMART" id="SM01411">
    <property type="entry name" value="Ephrin_rec_like"/>
    <property type="match status" value="2"/>
</dbReference>
<dbReference type="Gene3D" id="2.60.40.2030">
    <property type="match status" value="2"/>
</dbReference>
<dbReference type="EMBL" id="CP001327">
    <property type="protein sequence ID" value="ACO64636.1"/>
    <property type="molecule type" value="Genomic_DNA"/>
</dbReference>
<feature type="compositionally biased region" description="Pro residues" evidence="4">
    <location>
        <begin position="792"/>
        <end position="812"/>
    </location>
</feature>
<evidence type="ECO:0000313" key="9">
    <source>
        <dbReference type="EMBL" id="ACO64636.1"/>
    </source>
</evidence>
<evidence type="ECO:0000259" key="7">
    <source>
        <dbReference type="Pfam" id="PF03160"/>
    </source>
</evidence>
<dbReference type="Pfam" id="PF03160">
    <property type="entry name" value="Calx-beta"/>
    <property type="match status" value="2"/>
</dbReference>
<dbReference type="GO" id="GO:0016020">
    <property type="term" value="C:membrane"/>
    <property type="evidence" value="ECO:0007669"/>
    <property type="project" value="InterPro"/>
</dbReference>
<dbReference type="CDD" id="cd00185">
    <property type="entry name" value="TNFRSF"/>
    <property type="match status" value="2"/>
</dbReference>
<feature type="domain" description="Calx-beta" evidence="7">
    <location>
        <begin position="576"/>
        <end position="646"/>
    </location>
</feature>
<dbReference type="KEGG" id="mis:MICPUN_59639"/>
<dbReference type="InterPro" id="IPR011641">
    <property type="entry name" value="Tyr-kin_ephrin_A/B_rcpt-like"/>
</dbReference>
<evidence type="ECO:0000256" key="4">
    <source>
        <dbReference type="SAM" id="MobiDB-lite"/>
    </source>
</evidence>
<feature type="compositionally biased region" description="Pro residues" evidence="4">
    <location>
        <begin position="1142"/>
        <end position="1199"/>
    </location>
</feature>
<protein>
    <recommendedName>
        <fullName evidence="11">Tyrosine-protein kinase ephrin type A/B receptor-like domain-containing protein</fullName>
    </recommendedName>
</protein>